<evidence type="ECO:0000313" key="3">
    <source>
        <dbReference type="Proteomes" id="UP000887575"/>
    </source>
</evidence>
<dbReference type="AlphaFoldDB" id="A0AAF3J275"/>
<reference evidence="4" key="1">
    <citation type="submission" date="2024-02" db="UniProtKB">
        <authorList>
            <consortium name="WormBaseParasite"/>
        </authorList>
    </citation>
    <scope>IDENTIFICATION</scope>
</reference>
<sequence>MIALNHLLPPVILLLVFSFPSPAFAIEFELVSRCPNCSNFLTIVGFSPLDYHECVDIDSLRSSVLLCLLTPESRAEILGNRGVTCQFCVTDPIDVSSGHDLSTHLSHPDPVPLHSHSLTTLDLVLRHMFRCATRSKLFNTGSPSTDFGSSNSSPRCGKPLL</sequence>
<keyword evidence="2" id="KW-0732">Signal</keyword>
<evidence type="ECO:0000313" key="4">
    <source>
        <dbReference type="WBParaSite" id="MBELARI_LOCUS11620"/>
    </source>
</evidence>
<dbReference type="Proteomes" id="UP000887575">
    <property type="component" value="Unassembled WGS sequence"/>
</dbReference>
<feature type="compositionally biased region" description="Polar residues" evidence="1">
    <location>
        <begin position="142"/>
        <end position="154"/>
    </location>
</feature>
<feature type="chain" id="PRO_5041992174" evidence="2">
    <location>
        <begin position="26"/>
        <end position="161"/>
    </location>
</feature>
<name>A0AAF3J275_9BILA</name>
<proteinExistence type="predicted"/>
<dbReference type="WBParaSite" id="MBELARI_LOCUS11620">
    <property type="protein sequence ID" value="MBELARI_LOCUS11620"/>
    <property type="gene ID" value="MBELARI_LOCUS11620"/>
</dbReference>
<protein>
    <submittedName>
        <fullName evidence="4">Uncharacterized protein</fullName>
    </submittedName>
</protein>
<accession>A0AAF3J275</accession>
<evidence type="ECO:0000256" key="2">
    <source>
        <dbReference type="SAM" id="SignalP"/>
    </source>
</evidence>
<keyword evidence="3" id="KW-1185">Reference proteome</keyword>
<organism evidence="3 4">
    <name type="scientific">Mesorhabditis belari</name>
    <dbReference type="NCBI Taxonomy" id="2138241"/>
    <lineage>
        <taxon>Eukaryota</taxon>
        <taxon>Metazoa</taxon>
        <taxon>Ecdysozoa</taxon>
        <taxon>Nematoda</taxon>
        <taxon>Chromadorea</taxon>
        <taxon>Rhabditida</taxon>
        <taxon>Rhabditina</taxon>
        <taxon>Rhabditomorpha</taxon>
        <taxon>Rhabditoidea</taxon>
        <taxon>Rhabditidae</taxon>
        <taxon>Mesorhabditinae</taxon>
        <taxon>Mesorhabditis</taxon>
    </lineage>
</organism>
<evidence type="ECO:0000256" key="1">
    <source>
        <dbReference type="SAM" id="MobiDB-lite"/>
    </source>
</evidence>
<feature type="region of interest" description="Disordered" evidence="1">
    <location>
        <begin position="142"/>
        <end position="161"/>
    </location>
</feature>
<feature type="signal peptide" evidence="2">
    <location>
        <begin position="1"/>
        <end position="25"/>
    </location>
</feature>